<comment type="caution">
    <text evidence="2">The sequence shown here is derived from an EMBL/GenBank/DDBJ whole genome shotgun (WGS) entry which is preliminary data.</text>
</comment>
<accession>A0A2R6AL29</accession>
<protein>
    <submittedName>
        <fullName evidence="2">Uncharacterized protein</fullName>
    </submittedName>
</protein>
<evidence type="ECO:0000313" key="2">
    <source>
        <dbReference type="EMBL" id="PSN87051.1"/>
    </source>
</evidence>
<dbReference type="Proteomes" id="UP000240322">
    <property type="component" value="Unassembled WGS sequence"/>
</dbReference>
<keyword evidence="1" id="KW-0175">Coiled coil</keyword>
<sequence length="428" mass="49354">MQGYGEGSRQGEPNRVVAVDIATFLEEEGFREVECTEEEYYDEFGGFHELPRYESVVCYQKEYEWGTATITKSDLELDEYLDDVTVYLNVDLPTTVMRIIDGSLDYPELDDAYEDLVDASFKQGFSLFSGATPDDYNVELDCKRDELESYIKNLTQYVKDYVEYLGRVAEELLGKHKPDELGAVACEKCGATLKRYGYGYHLEEHEVEEAEEELAAVEEAIEEFKLPERSRYPLAYKHFEAKIRELINAKILPLYKDLGGEVNRRIGEERGVKGEYTLNLKQFLYYFRDAVELIAANVPRELRGDFVEKYTNIRGVLSQSAYEKLLRLLYEENTGKIEEALGEGVEYSFSVGLKRKRGNYYVRLYANGGQIAYLRVDARLREKIRRVVGDRLVEPERIEETAEKLYDQTIRLLTEEKSGNLELGSGKP</sequence>
<gene>
    <name evidence="2" type="ORF">B9Q03_11225</name>
</gene>
<feature type="coiled-coil region" evidence="1">
    <location>
        <begin position="200"/>
        <end position="227"/>
    </location>
</feature>
<evidence type="ECO:0000313" key="3">
    <source>
        <dbReference type="Proteomes" id="UP000240322"/>
    </source>
</evidence>
<dbReference type="AlphaFoldDB" id="A0A2R6AL29"/>
<name>A0A2R6AL29_9ARCH</name>
<reference evidence="2 3" key="1">
    <citation type="submission" date="2017-04" db="EMBL/GenBank/DDBJ databases">
        <title>Novel microbial lineages endemic to geothermal iron-oxide mats fill important gaps in the evolutionary history of Archaea.</title>
        <authorList>
            <person name="Jay Z.J."/>
            <person name="Beam J.P."/>
            <person name="Dlakic M."/>
            <person name="Rusch D.B."/>
            <person name="Kozubal M.A."/>
            <person name="Inskeep W.P."/>
        </authorList>
    </citation>
    <scope>NUCLEOTIDE SEQUENCE [LARGE SCALE GENOMIC DNA]</scope>
    <source>
        <strain evidence="2">OSP_D</strain>
    </source>
</reference>
<dbReference type="EMBL" id="NEXE01000188">
    <property type="protein sequence ID" value="PSN87051.1"/>
    <property type="molecule type" value="Genomic_DNA"/>
</dbReference>
<proteinExistence type="predicted"/>
<evidence type="ECO:0000256" key="1">
    <source>
        <dbReference type="SAM" id="Coils"/>
    </source>
</evidence>
<organism evidence="2 3">
    <name type="scientific">Candidatus Marsarchaeota G2 archaeon OSP_D</name>
    <dbReference type="NCBI Taxonomy" id="1978157"/>
    <lineage>
        <taxon>Archaea</taxon>
        <taxon>Candidatus Marsarchaeota</taxon>
        <taxon>Candidatus Marsarchaeota group 2</taxon>
    </lineage>
</organism>